<name>A0A1B0FIL2_GLOMM</name>
<dbReference type="Gene3D" id="1.10.287.70">
    <property type="match status" value="1"/>
</dbReference>
<evidence type="ECO:0000256" key="6">
    <source>
        <dbReference type="ARBA" id="ARBA00023136"/>
    </source>
</evidence>
<keyword evidence="7 8" id="KW-0407">Ion channel</keyword>
<dbReference type="GO" id="GO:0005886">
    <property type="term" value="C:plasma membrane"/>
    <property type="evidence" value="ECO:0007669"/>
    <property type="project" value="TreeGrafter"/>
</dbReference>
<evidence type="ECO:0000256" key="8">
    <source>
        <dbReference type="RuleBase" id="RU003857"/>
    </source>
</evidence>
<feature type="domain" description="Potassium channel" evidence="10">
    <location>
        <begin position="249"/>
        <end position="328"/>
    </location>
</feature>
<dbReference type="VEuPathDB" id="VectorBase:GMOY003635"/>
<dbReference type="InterPro" id="IPR013099">
    <property type="entry name" value="K_chnl_dom"/>
</dbReference>
<evidence type="ECO:0000259" key="10">
    <source>
        <dbReference type="Pfam" id="PF07885"/>
    </source>
</evidence>
<dbReference type="InterPro" id="IPR003280">
    <property type="entry name" value="2pore_dom_K_chnl"/>
</dbReference>
<dbReference type="AlphaFoldDB" id="A0A1B0FIL2"/>
<evidence type="ECO:0000256" key="5">
    <source>
        <dbReference type="ARBA" id="ARBA00023065"/>
    </source>
</evidence>
<evidence type="ECO:0000256" key="9">
    <source>
        <dbReference type="SAM" id="Phobius"/>
    </source>
</evidence>
<evidence type="ECO:0000256" key="4">
    <source>
        <dbReference type="ARBA" id="ARBA00022989"/>
    </source>
</evidence>
<dbReference type="PANTHER" id="PTHR11003:SF249">
    <property type="entry name" value="TWO PORE POTASSIUM CHANNEL PROTEIN SUP-9"/>
    <property type="match status" value="1"/>
</dbReference>
<feature type="domain" description="Potassium channel" evidence="10">
    <location>
        <begin position="158"/>
        <end position="212"/>
    </location>
</feature>
<dbReference type="GO" id="GO:0030322">
    <property type="term" value="P:stabilization of membrane potential"/>
    <property type="evidence" value="ECO:0007669"/>
    <property type="project" value="TreeGrafter"/>
</dbReference>
<dbReference type="EMBL" id="CCAG010023072">
    <property type="status" value="NOT_ANNOTATED_CDS"/>
    <property type="molecule type" value="Genomic_DNA"/>
</dbReference>
<evidence type="ECO:0000256" key="1">
    <source>
        <dbReference type="ARBA" id="ARBA00004141"/>
    </source>
</evidence>
<comment type="subcellular location">
    <subcellularLocation>
        <location evidence="1">Membrane</location>
        <topology evidence="1">Multi-pass membrane protein</topology>
    </subcellularLocation>
</comment>
<evidence type="ECO:0000256" key="2">
    <source>
        <dbReference type="ARBA" id="ARBA00022448"/>
    </source>
</evidence>
<keyword evidence="3 8" id="KW-0812">Transmembrane</keyword>
<keyword evidence="5 8" id="KW-0406">Ion transport</keyword>
<evidence type="ECO:0000313" key="12">
    <source>
        <dbReference type="Proteomes" id="UP000092444"/>
    </source>
</evidence>
<dbReference type="PRINTS" id="PR01333">
    <property type="entry name" value="2POREKCHANEL"/>
</dbReference>
<dbReference type="Proteomes" id="UP000092444">
    <property type="component" value="Unassembled WGS sequence"/>
</dbReference>
<feature type="transmembrane region" description="Helical" evidence="9">
    <location>
        <begin position="78"/>
        <end position="101"/>
    </location>
</feature>
<dbReference type="PhylomeDB" id="A0A1B0FIL2"/>
<feature type="transmembrane region" description="Helical" evidence="9">
    <location>
        <begin position="157"/>
        <end position="177"/>
    </location>
</feature>
<sequence length="393" mass="44269">MKPTEKTRTSVPESITTYSQVGAESNVNTEPLSMGLTGRISIGSIRLLRSMPQSQYYPTDAYRRQERHFCTRLRKERLWFSFYILFYFGYLIIGAVTMHIIEVPVEKAKRQDFSELRNNFLEMYPEILDNHLEDFLAAVLQAHSNGVSPLRNASQELNWSFAQAILFTTSVVTTIGYGRVKPLSNGGKIFCIIYASIGIPLTLVLASATVEKLLPLANRLLCALNNKFNATLDPVYVRIILLTIIASIVIVCCFIIPTIIFTNLQPSWTSLDAFYFCFISLTTIGFGDYVPDETIGDNPNVYLLYETAVCVYLLLSLTAMMFVLTIFYDIPQMNLTHLLTEGEHSGPVERHLTGRSSAFEDSPSYHSASARLTQPRVRIAEGSTTSEKTLMRE</sequence>
<accession>A0A1B0FIL2</accession>
<protein>
    <recommendedName>
        <fullName evidence="10">Potassium channel domain-containing protein</fullName>
    </recommendedName>
</protein>
<dbReference type="PANTHER" id="PTHR11003">
    <property type="entry name" value="POTASSIUM CHANNEL, SUBFAMILY K"/>
    <property type="match status" value="1"/>
</dbReference>
<dbReference type="GO" id="GO:0022841">
    <property type="term" value="F:potassium ion leak channel activity"/>
    <property type="evidence" value="ECO:0007669"/>
    <property type="project" value="TreeGrafter"/>
</dbReference>
<proteinExistence type="inferred from homology"/>
<reference evidence="11" key="1">
    <citation type="submission" date="2020-05" db="UniProtKB">
        <authorList>
            <consortium name="EnsemblMetazoa"/>
        </authorList>
    </citation>
    <scope>IDENTIFICATION</scope>
    <source>
        <strain evidence="11">Yale</strain>
    </source>
</reference>
<dbReference type="SUPFAM" id="SSF81324">
    <property type="entry name" value="Voltage-gated potassium channels"/>
    <property type="match status" value="2"/>
</dbReference>
<dbReference type="EnsemblMetazoa" id="GMOY003635-RA">
    <property type="protein sequence ID" value="GMOY003635-PA"/>
    <property type="gene ID" value="GMOY003635"/>
</dbReference>
<keyword evidence="2 8" id="KW-0813">Transport</keyword>
<keyword evidence="4 9" id="KW-1133">Transmembrane helix</keyword>
<evidence type="ECO:0000313" key="11">
    <source>
        <dbReference type="EnsemblMetazoa" id="GMOY003635-PA"/>
    </source>
</evidence>
<feature type="transmembrane region" description="Helical" evidence="9">
    <location>
        <begin position="235"/>
        <end position="261"/>
    </location>
</feature>
<feature type="transmembrane region" description="Helical" evidence="9">
    <location>
        <begin position="273"/>
        <end position="290"/>
    </location>
</feature>
<evidence type="ECO:0000256" key="7">
    <source>
        <dbReference type="ARBA" id="ARBA00023303"/>
    </source>
</evidence>
<comment type="similarity">
    <text evidence="8">Belongs to the two pore domain potassium channel (TC 1.A.1.8) family.</text>
</comment>
<dbReference type="PRINTS" id="PR01586">
    <property type="entry name" value="TWIKCHANNEL"/>
</dbReference>
<evidence type="ECO:0000256" key="3">
    <source>
        <dbReference type="ARBA" id="ARBA00022692"/>
    </source>
</evidence>
<dbReference type="GO" id="GO:0015271">
    <property type="term" value="F:outward rectifier potassium channel activity"/>
    <property type="evidence" value="ECO:0007669"/>
    <property type="project" value="TreeGrafter"/>
</dbReference>
<dbReference type="STRING" id="37546.A0A1B0FIL2"/>
<feature type="transmembrane region" description="Helical" evidence="9">
    <location>
        <begin position="302"/>
        <end position="328"/>
    </location>
</feature>
<keyword evidence="6 9" id="KW-0472">Membrane</keyword>
<feature type="transmembrane region" description="Helical" evidence="9">
    <location>
        <begin position="189"/>
        <end position="210"/>
    </location>
</feature>
<dbReference type="InterPro" id="IPR005408">
    <property type="entry name" value="2pore_dom_K_chnl_TWIK"/>
</dbReference>
<keyword evidence="12" id="KW-1185">Reference proteome</keyword>
<organism evidence="11 12">
    <name type="scientific">Glossina morsitans morsitans</name>
    <name type="common">Savannah tsetse fly</name>
    <dbReference type="NCBI Taxonomy" id="37546"/>
    <lineage>
        <taxon>Eukaryota</taxon>
        <taxon>Metazoa</taxon>
        <taxon>Ecdysozoa</taxon>
        <taxon>Arthropoda</taxon>
        <taxon>Hexapoda</taxon>
        <taxon>Insecta</taxon>
        <taxon>Pterygota</taxon>
        <taxon>Neoptera</taxon>
        <taxon>Endopterygota</taxon>
        <taxon>Diptera</taxon>
        <taxon>Brachycera</taxon>
        <taxon>Muscomorpha</taxon>
        <taxon>Hippoboscoidea</taxon>
        <taxon>Glossinidae</taxon>
        <taxon>Glossina</taxon>
    </lineage>
</organism>
<dbReference type="Pfam" id="PF07885">
    <property type="entry name" value="Ion_trans_2"/>
    <property type="match status" value="2"/>
</dbReference>